<evidence type="ECO:0000313" key="16">
    <source>
        <dbReference type="EMBL" id="ODN03405.1"/>
    </source>
</evidence>
<proteinExistence type="inferred from homology"/>
<keyword evidence="7" id="KW-0524">Neurogenesis</keyword>
<dbReference type="GO" id="GO:0017154">
    <property type="term" value="F:semaphorin receptor activity"/>
    <property type="evidence" value="ECO:0007669"/>
    <property type="project" value="InterPro"/>
</dbReference>
<dbReference type="Gene3D" id="1.10.506.10">
    <property type="entry name" value="GTPase Activation - p120gap, domain 1"/>
    <property type="match status" value="2"/>
</dbReference>
<dbReference type="InterPro" id="IPR041019">
    <property type="entry name" value="TIG1_plexin"/>
</dbReference>
<dbReference type="SMART" id="SM00630">
    <property type="entry name" value="Sema"/>
    <property type="match status" value="1"/>
</dbReference>
<keyword evidence="11" id="KW-0325">Glycoprotein</keyword>
<feature type="domain" description="Sema" evidence="15">
    <location>
        <begin position="29"/>
        <end position="506"/>
    </location>
</feature>
<keyword evidence="9 14" id="KW-0472">Membrane</keyword>
<feature type="transmembrane region" description="Helical" evidence="14">
    <location>
        <begin position="1456"/>
        <end position="1473"/>
    </location>
</feature>
<dbReference type="Pfam" id="PF18020">
    <property type="entry name" value="TIG_2"/>
    <property type="match status" value="1"/>
</dbReference>
<dbReference type="STRING" id="48709.A0A1D2NE77"/>
<dbReference type="InterPro" id="IPR013548">
    <property type="entry name" value="Plexin_cytoplasmic_RasGAP_dom"/>
</dbReference>
<dbReference type="EMBL" id="LJIJ01000075">
    <property type="protein sequence ID" value="ODN03405.1"/>
    <property type="molecule type" value="Genomic_DNA"/>
</dbReference>
<feature type="non-terminal residue" evidence="16">
    <location>
        <position position="1"/>
    </location>
</feature>
<evidence type="ECO:0000256" key="2">
    <source>
        <dbReference type="ARBA" id="ARBA00010297"/>
    </source>
</evidence>
<dbReference type="SUPFAM" id="SSF103575">
    <property type="entry name" value="Plexin repeat"/>
    <property type="match status" value="2"/>
</dbReference>
<dbReference type="InterPro" id="IPR041362">
    <property type="entry name" value="TIG2_plexin"/>
</dbReference>
<dbReference type="FunFam" id="2.60.40.10:FF:001407">
    <property type="entry name" value="Plexin A, isoform B"/>
    <property type="match status" value="1"/>
</dbReference>
<dbReference type="SUPFAM" id="SSF81296">
    <property type="entry name" value="E set domains"/>
    <property type="match status" value="4"/>
</dbReference>
<keyword evidence="17" id="KW-1185">Reference proteome</keyword>
<evidence type="ECO:0000256" key="10">
    <source>
        <dbReference type="ARBA" id="ARBA00023157"/>
    </source>
</evidence>
<dbReference type="Pfam" id="PF01833">
    <property type="entry name" value="TIG"/>
    <property type="match status" value="3"/>
</dbReference>
<dbReference type="OMA" id="KYNEQLM"/>
<dbReference type="InterPro" id="IPR016201">
    <property type="entry name" value="PSI"/>
</dbReference>
<dbReference type="FunFam" id="2.130.10.10:FF:000451">
    <property type="entry name" value="Plexin A4, B"/>
    <property type="match status" value="1"/>
</dbReference>
<comment type="caution">
    <text evidence="12">Lacks conserved residue(s) required for the propagation of feature annotation.</text>
</comment>
<dbReference type="InterPro" id="IPR002165">
    <property type="entry name" value="Plexin_repeat"/>
</dbReference>
<dbReference type="PANTHER" id="PTHR22625">
    <property type="entry name" value="PLEXIN"/>
    <property type="match status" value="1"/>
</dbReference>
<keyword evidence="4 14" id="KW-0812">Transmembrane</keyword>
<organism evidence="16 17">
    <name type="scientific">Orchesella cincta</name>
    <name type="common">Springtail</name>
    <name type="synonym">Podura cincta</name>
    <dbReference type="NCBI Taxonomy" id="48709"/>
    <lineage>
        <taxon>Eukaryota</taxon>
        <taxon>Metazoa</taxon>
        <taxon>Ecdysozoa</taxon>
        <taxon>Arthropoda</taxon>
        <taxon>Hexapoda</taxon>
        <taxon>Collembola</taxon>
        <taxon>Entomobryomorpha</taxon>
        <taxon>Entomobryoidea</taxon>
        <taxon>Orchesellidae</taxon>
        <taxon>Orchesellinae</taxon>
        <taxon>Orchesella</taxon>
    </lineage>
</organism>
<dbReference type="PROSITE" id="PS51004">
    <property type="entry name" value="SEMA"/>
    <property type="match status" value="1"/>
</dbReference>
<dbReference type="SMART" id="SM00429">
    <property type="entry name" value="IPT"/>
    <property type="match status" value="3"/>
</dbReference>
<evidence type="ECO:0000256" key="1">
    <source>
        <dbReference type="ARBA" id="ARBA00004251"/>
    </source>
</evidence>
<gene>
    <name evidence="16" type="ORF">Ocin01_03268</name>
</gene>
<dbReference type="InterPro" id="IPR031148">
    <property type="entry name" value="Plexin"/>
</dbReference>
<keyword evidence="8 14" id="KW-1133">Transmembrane helix</keyword>
<keyword evidence="5" id="KW-0732">Signal</keyword>
<dbReference type="FunFam" id="1.10.506.10:FF:000005">
    <property type="entry name" value="Plexin A1"/>
    <property type="match status" value="1"/>
</dbReference>
<dbReference type="Pfam" id="PF24479">
    <property type="entry name" value="PSI_PlexinA-B"/>
    <property type="match status" value="1"/>
</dbReference>
<feature type="transmembrane region" description="Helical" evidence="14">
    <location>
        <begin position="1342"/>
        <end position="1364"/>
    </location>
</feature>
<evidence type="ECO:0000313" key="17">
    <source>
        <dbReference type="Proteomes" id="UP000094527"/>
    </source>
</evidence>
<dbReference type="InterPro" id="IPR014756">
    <property type="entry name" value="Ig_E-set"/>
</dbReference>
<evidence type="ECO:0000256" key="4">
    <source>
        <dbReference type="ARBA" id="ARBA00022692"/>
    </source>
</evidence>
<dbReference type="OrthoDB" id="125363at2759"/>
<dbReference type="GO" id="GO:0030334">
    <property type="term" value="P:regulation of cell migration"/>
    <property type="evidence" value="ECO:0007669"/>
    <property type="project" value="TreeGrafter"/>
</dbReference>
<dbReference type="GO" id="GO:0002116">
    <property type="term" value="C:semaphorin receptor complex"/>
    <property type="evidence" value="ECO:0007669"/>
    <property type="project" value="TreeGrafter"/>
</dbReference>
<dbReference type="Gene3D" id="2.60.40.10">
    <property type="entry name" value="Immunoglobulins"/>
    <property type="match status" value="5"/>
</dbReference>
<evidence type="ECO:0000256" key="13">
    <source>
        <dbReference type="SAM" id="MobiDB-lite"/>
    </source>
</evidence>
<evidence type="ECO:0000256" key="3">
    <source>
        <dbReference type="ARBA" id="ARBA00022475"/>
    </source>
</evidence>
<comment type="similarity">
    <text evidence="2">Belongs to the plexin family.</text>
</comment>
<evidence type="ECO:0000256" key="9">
    <source>
        <dbReference type="ARBA" id="ARBA00023136"/>
    </source>
</evidence>
<dbReference type="Pfam" id="PF01437">
    <property type="entry name" value="PSI"/>
    <property type="match status" value="2"/>
</dbReference>
<dbReference type="InterPro" id="IPR036352">
    <property type="entry name" value="Semap_dom_sf"/>
</dbReference>
<dbReference type="GO" id="GO:0005886">
    <property type="term" value="C:plasma membrane"/>
    <property type="evidence" value="ECO:0007669"/>
    <property type="project" value="UniProtKB-SubCell"/>
</dbReference>
<dbReference type="Gene3D" id="3.10.20.90">
    <property type="entry name" value="Phosphatidylinositol 3-kinase Catalytic Subunit, Chain A, domain 1"/>
    <property type="match status" value="1"/>
</dbReference>
<dbReference type="Pfam" id="PF08337">
    <property type="entry name" value="Plexin_cytopl"/>
    <property type="match status" value="2"/>
</dbReference>
<evidence type="ECO:0000256" key="14">
    <source>
        <dbReference type="SAM" id="Phobius"/>
    </source>
</evidence>
<dbReference type="Gene3D" id="2.130.10.10">
    <property type="entry name" value="YVTN repeat-like/Quinoprotein amine dehydrogenase"/>
    <property type="match status" value="1"/>
</dbReference>
<dbReference type="InterPro" id="IPR008936">
    <property type="entry name" value="Rho_GTPase_activation_prot"/>
</dbReference>
<feature type="region of interest" description="Disordered" evidence="13">
    <location>
        <begin position="1288"/>
        <end position="1308"/>
    </location>
</feature>
<dbReference type="SUPFAM" id="SSF48350">
    <property type="entry name" value="GTPase activation domain, GAP"/>
    <property type="match status" value="1"/>
</dbReference>
<keyword evidence="10" id="KW-1015">Disulfide bond</keyword>
<dbReference type="CDD" id="cd11236">
    <property type="entry name" value="Sema_plexin_like"/>
    <property type="match status" value="1"/>
</dbReference>
<dbReference type="InterPro" id="IPR002909">
    <property type="entry name" value="IPT_dom"/>
</dbReference>
<dbReference type="SMART" id="SM00423">
    <property type="entry name" value="PSI"/>
    <property type="match status" value="3"/>
</dbReference>
<keyword evidence="6" id="KW-0677">Repeat</keyword>
<evidence type="ECO:0000256" key="11">
    <source>
        <dbReference type="ARBA" id="ARBA00023180"/>
    </source>
</evidence>
<dbReference type="Pfam" id="PF01403">
    <property type="entry name" value="Sema"/>
    <property type="match status" value="1"/>
</dbReference>
<comment type="subcellular location">
    <subcellularLocation>
        <location evidence="1">Cell membrane</location>
        <topology evidence="1">Single-pass type I membrane protein</topology>
    </subcellularLocation>
</comment>
<evidence type="ECO:0000256" key="7">
    <source>
        <dbReference type="ARBA" id="ARBA00022902"/>
    </source>
</evidence>
<evidence type="ECO:0000256" key="8">
    <source>
        <dbReference type="ARBA" id="ARBA00022989"/>
    </source>
</evidence>
<dbReference type="CDD" id="cd00603">
    <property type="entry name" value="IPT_PCSR"/>
    <property type="match status" value="2"/>
</dbReference>
<dbReference type="InterPro" id="IPR015943">
    <property type="entry name" value="WD40/YVTN_repeat-like_dom_sf"/>
</dbReference>
<dbReference type="Pfam" id="PF20170">
    <property type="entry name" value="Plexin_RBD"/>
    <property type="match status" value="1"/>
</dbReference>
<sequence length="2068" mass="232786">SQGWVPRIFDICHIKMLSRLGIARLWGFLLAIAFLPSVPCVPSTHVVATFVDPLGDNSTVNNHLVVHKETGILYVGAVNRIYQLEPNLRLLAFNKTGPYEDSPDCSGYRECPDKARVSLTNNVNKALVVDYSRAKLIACGSLYQGICWILGLDNVSNSETEYIGEPIVANNGTASTVAFIAPGPPSPPTTTVIYVGVTYTGNSPYRHEVPAVSSRSLNPRDNFQIVQASVSSGTKIHVSQRESYPINYVYGFSSEGFSYFMTTQKRDVGPNSPYISKLVRVCQNDSNYYSYTEIPIECVSETTGSKFDLVQAAYVGKPGPDLANKLDVTHQDDVLFAVFSRSEPQGSPLAGKESALCVYSLKDIRRKFVENIELCFQGKGNRGLGFIAMNAPCVSTKLKIIEEDFCGMDVNTPLGGEKPVVAVSVLNFTTQLTSVAATSAGNYTVVFLGTRDGHLKKVVVESGKTGTEFGDQEIDPGSRVLPDMFFDPPKSHLYVMTERKISKVLVHNCSEYMSCKDCVDAGDPYCGWCSLQNKYAKANIICNAEKRFICTLKNNCPKGSKQSELSLYWISYKSGQCTRITMVTPNQLQSSTARTLAINIDHLPTRSGEFWCVFRFASGKTLKTHANLTNNGVICYTPPTSDLPPIPPQQHNFTATLSVRMSQDGSTHNDFVATDFVFFDCNTYTTCTSCVTSAFPCDWCVDKHRCTHDTAENCRNDILVTGLNRVGPSIRSGPGFCPRINVTNGSSELLVPYGTMKRIQVKVDNIAQQIIVQTRFSCRFNIEGRVTPANAQLVENTIYCDSIPFNYNSPAPNITVPFAVVWGGGETKSLDNPDNIHTNAITSDYNITLCYNHRIIFSTVLVYRCPAMADNCGMCLAMDEKYGCGWCQSSNRCQVREQCDNGMGVWLSRNQTCPNPEIRSFYPTSGPWEGGTNVTIEGINLGKTFDVSAKMFLYASLMQTFIMTCNNAIFLKQQDIYSGVTVAGVSCEPYRHLYLKTRKIVCRLDGPGNNEPKAGPIIVKVADFRAESTKKYRFVDPKIKSISPTSGPMNGGTRLTIYGEHLNAGSDVQAFVENIPCQIILKESNRLECRTGSYKRKGKWRVIVKFDQRERIYDPGFSYVDNPIISFEKDKPIRGIPAGGINVTIEGRNFDVIQEPQMYVLYNGSKYISPCNISNNDTMFCVTPAFLEDPNFFEGNGREGHLRLNYGFLLDTVNYTAFNNTDDDHPFLLYPNPQYDRFEDEIKKYISDFDFLTINGRNLNSATDESDLVVMIGNAVCNVTSLSKTQLSCKPPATQPSDMDDNGRVDSSKAPTVRVKVGKNLTYVIGRLRYDHISAGELPQKIMYMMSAGAILLFVVFIVILIAYRRKSTESNRVLKSMQEQMDVLELRVAAECKEAFAELQTEMTDLTGDVTSCGIPFLEYRGYCMKILFPNGEEHAILQVDRPDLHFRAKGLRHFGLLILNKTFLLLFIRTLENNRYFSMRDRVNVASLIMVSLQAKMEYCTDILKTLLAELIEKSMESKNHPKLLLRRCGLIHKGSRVLRFWSTLKNYFVDLLRTESVAEKMLSAWFTFLLYKFLKECAGEPLYMLYRAIKQQVDKGPVDAITAEARYSLSEEKLIRQSIGYRPMFTNVRNCGYYDKVVFTVQTVFVSMSHQTTYMTGLDLNQENTDVPVKALDCDTITQVKEKALDTIYRATPYSQRPRKEDLDLDFITENTFIHHFNVIPEWRTGNKGRLILYDEDSTTKTEGEWKKLNTLSHYRVPDAACLTLVPKQSSMYNLSILSERSEKSHHKYETLNLSKYNSASPPLSRATSPLNHDREGGMKVWHLVKHHDNDNQKEGERGNKMVSEIYLTRLLATKLTLQKFVDDLFETIFSTAHRGSALPLAIKYMFDFLDDQALQHGITDPEVVHTWKSNSLPLRFWVNLIKNPNFVFDIHKSNIVDACLSVVAQTFMDACSTSEHRLGKDSPSSKLLYAKDIPSYKEWVERYYADIKAMPCISDQDMNSMLAEESRLHASEFNTECALLELYNYASKYNDQLMMTLEEDEFSQKQRLAYKLEQVHNIMVSEGH</sequence>
<evidence type="ECO:0000256" key="5">
    <source>
        <dbReference type="ARBA" id="ARBA00022729"/>
    </source>
</evidence>
<dbReference type="InterPro" id="IPR013783">
    <property type="entry name" value="Ig-like_fold"/>
</dbReference>
<dbReference type="Pfam" id="PF17960">
    <property type="entry name" value="TIG_plexin"/>
    <property type="match status" value="1"/>
</dbReference>
<comment type="caution">
    <text evidence="16">The sequence shown here is derived from an EMBL/GenBank/DDBJ whole genome shotgun (WGS) entry which is preliminary data.</text>
</comment>
<protein>
    <submittedName>
        <fullName evidence="16">Plexin-A2</fullName>
    </submittedName>
</protein>
<evidence type="ECO:0000256" key="6">
    <source>
        <dbReference type="ARBA" id="ARBA00022737"/>
    </source>
</evidence>
<dbReference type="PANTHER" id="PTHR22625:SF70">
    <property type="entry name" value="PLEXIN A, ISOFORM A"/>
    <property type="match status" value="1"/>
</dbReference>
<dbReference type="GO" id="GO:0007399">
    <property type="term" value="P:nervous system development"/>
    <property type="evidence" value="ECO:0007669"/>
    <property type="project" value="UniProtKB-KW"/>
</dbReference>
<dbReference type="InterPro" id="IPR046800">
    <property type="entry name" value="Plexin_RBD"/>
</dbReference>
<evidence type="ECO:0000259" key="15">
    <source>
        <dbReference type="PROSITE" id="PS51004"/>
    </source>
</evidence>
<name>A0A1D2NE77_ORCCI</name>
<dbReference type="InterPro" id="IPR001627">
    <property type="entry name" value="Semap_dom"/>
</dbReference>
<dbReference type="SUPFAM" id="SSF101912">
    <property type="entry name" value="Sema domain"/>
    <property type="match status" value="1"/>
</dbReference>
<feature type="transmembrane region" description="Helical" evidence="14">
    <location>
        <begin position="21"/>
        <end position="38"/>
    </location>
</feature>
<dbReference type="Proteomes" id="UP000094527">
    <property type="component" value="Unassembled WGS sequence"/>
</dbReference>
<evidence type="ECO:0000256" key="12">
    <source>
        <dbReference type="PROSITE-ProRule" id="PRU00352"/>
    </source>
</evidence>
<accession>A0A1D2NE77</accession>
<reference evidence="16 17" key="1">
    <citation type="journal article" date="2016" name="Genome Biol. Evol.">
        <title>Gene Family Evolution Reflects Adaptation to Soil Environmental Stressors in the Genome of the Collembolan Orchesella cincta.</title>
        <authorList>
            <person name="Faddeeva-Vakhrusheva A."/>
            <person name="Derks M.F."/>
            <person name="Anvar S.Y."/>
            <person name="Agamennone V."/>
            <person name="Suring W."/>
            <person name="Smit S."/>
            <person name="van Straalen N.M."/>
            <person name="Roelofs D."/>
        </authorList>
    </citation>
    <scope>NUCLEOTIDE SEQUENCE [LARGE SCALE GENOMIC DNA]</scope>
    <source>
        <tissue evidence="16">Mixed pool</tissue>
    </source>
</reference>
<keyword evidence="3" id="KW-1003">Cell membrane</keyword>